<feature type="compositionally biased region" description="Basic and acidic residues" evidence="1">
    <location>
        <begin position="146"/>
        <end position="155"/>
    </location>
</feature>
<feature type="compositionally biased region" description="Polar residues" evidence="1">
    <location>
        <begin position="1"/>
        <end position="29"/>
    </location>
</feature>
<organism evidence="2 3">
    <name type="scientific">Zasmidium cellare</name>
    <name type="common">Wine cellar mold</name>
    <name type="synonym">Racodium cellare</name>
    <dbReference type="NCBI Taxonomy" id="395010"/>
    <lineage>
        <taxon>Eukaryota</taxon>
        <taxon>Fungi</taxon>
        <taxon>Dikarya</taxon>
        <taxon>Ascomycota</taxon>
        <taxon>Pezizomycotina</taxon>
        <taxon>Dothideomycetes</taxon>
        <taxon>Dothideomycetidae</taxon>
        <taxon>Mycosphaerellales</taxon>
        <taxon>Mycosphaerellaceae</taxon>
        <taxon>Zasmidium</taxon>
    </lineage>
</organism>
<feature type="compositionally biased region" description="Low complexity" evidence="1">
    <location>
        <begin position="323"/>
        <end position="338"/>
    </location>
</feature>
<evidence type="ECO:0000256" key="1">
    <source>
        <dbReference type="SAM" id="MobiDB-lite"/>
    </source>
</evidence>
<gene>
    <name evidence="2" type="ORF">PRZ48_004293</name>
</gene>
<proteinExistence type="predicted"/>
<protein>
    <submittedName>
        <fullName evidence="2">Uncharacterized protein</fullName>
    </submittedName>
</protein>
<name>A0ABR0ERC4_ZASCE</name>
<feature type="compositionally biased region" description="Polar residues" evidence="1">
    <location>
        <begin position="281"/>
        <end position="293"/>
    </location>
</feature>
<comment type="caution">
    <text evidence="2">The sequence shown here is derived from an EMBL/GenBank/DDBJ whole genome shotgun (WGS) entry which is preliminary data.</text>
</comment>
<feature type="region of interest" description="Disordered" evidence="1">
    <location>
        <begin position="115"/>
        <end position="162"/>
    </location>
</feature>
<keyword evidence="3" id="KW-1185">Reference proteome</keyword>
<evidence type="ECO:0000313" key="3">
    <source>
        <dbReference type="Proteomes" id="UP001305779"/>
    </source>
</evidence>
<dbReference type="Proteomes" id="UP001305779">
    <property type="component" value="Unassembled WGS sequence"/>
</dbReference>
<evidence type="ECO:0000313" key="2">
    <source>
        <dbReference type="EMBL" id="KAK4503378.1"/>
    </source>
</evidence>
<feature type="compositionally biased region" description="Polar residues" evidence="1">
    <location>
        <begin position="239"/>
        <end position="250"/>
    </location>
</feature>
<sequence length="471" mass="51919">MHSTSHTARAGSSSRPKTPSSANSISTFAESLRLSRTPSPSSDEAERIWEAARTAPPIFPDLNLQRINSWELARTEQTELPVNFQLGLGQRAVVTETKDNVGNRQSVMLVYESDDDASQTIPSQIPGVIDESNTNGESSYLGPTEHTTDKEAAHHDKGKGKAKARLYKLKQVFKLQALAKPDARQSSSRIRPEKPAHLPEIRPVQLSAPTTSTPQPSQQVPRKTLGHADRTTRWGDFSQYKSDQNVSTPPHSRPPPLNLNKPLPQVPHPNSHLRFTRAPETFSSSSQGPTQRKSANRRTAVYAGSIFSSPDMSEEEVIDTYDSSNSASPAAPHTPATSGDEADDEIERLHLLKRLERLGRSDSREVSMLLDAPYRSPQFSESVNDEIGRLNTGLDRTFDPDDEDDQSPMVDTFVHAGHTSFVITERLDENTIRSMYGTQERQDGDSPADDPAKALWDRLTNQVGGGGWSAD</sequence>
<accession>A0ABR0ERC4</accession>
<feature type="compositionally biased region" description="Polar residues" evidence="1">
    <location>
        <begin position="207"/>
        <end position="221"/>
    </location>
</feature>
<reference evidence="2 3" key="1">
    <citation type="journal article" date="2023" name="G3 (Bethesda)">
        <title>A chromosome-level genome assembly of Zasmidium syzygii isolated from banana leaves.</title>
        <authorList>
            <person name="van Westerhoven A.C."/>
            <person name="Mehrabi R."/>
            <person name="Talebi R."/>
            <person name="Steentjes M.B.F."/>
            <person name="Corcolon B."/>
            <person name="Chong P.A."/>
            <person name="Kema G.H.J."/>
            <person name="Seidl M.F."/>
        </authorList>
    </citation>
    <scope>NUCLEOTIDE SEQUENCE [LARGE SCALE GENOMIC DNA]</scope>
    <source>
        <strain evidence="2 3">P124</strain>
    </source>
</reference>
<dbReference type="EMBL" id="JAXOVC010000003">
    <property type="protein sequence ID" value="KAK4503378.1"/>
    <property type="molecule type" value="Genomic_DNA"/>
</dbReference>
<feature type="compositionally biased region" description="Basic and acidic residues" evidence="1">
    <location>
        <begin position="190"/>
        <end position="200"/>
    </location>
</feature>
<feature type="region of interest" description="Disordered" evidence="1">
    <location>
        <begin position="313"/>
        <end position="343"/>
    </location>
</feature>
<feature type="region of interest" description="Disordered" evidence="1">
    <location>
        <begin position="178"/>
        <end position="298"/>
    </location>
</feature>
<feature type="region of interest" description="Disordered" evidence="1">
    <location>
        <begin position="1"/>
        <end position="47"/>
    </location>
</feature>
<feature type="compositionally biased region" description="Low complexity" evidence="1">
    <location>
        <begin position="31"/>
        <end position="42"/>
    </location>
</feature>